<dbReference type="EMBL" id="LUEZ02000068">
    <property type="protein sequence ID" value="RDB20407.1"/>
    <property type="molecule type" value="Genomic_DNA"/>
</dbReference>
<keyword evidence="3" id="KW-1185">Reference proteome</keyword>
<dbReference type="InParanoid" id="A0A369JIL3"/>
<accession>A0A369JIL3</accession>
<comment type="caution">
    <text evidence="2">The sequence shown here is derived from an EMBL/GenBank/DDBJ whole genome shotgun (WGS) entry which is preliminary data.</text>
</comment>
<feature type="region of interest" description="Disordered" evidence="1">
    <location>
        <begin position="46"/>
        <end position="90"/>
    </location>
</feature>
<name>A0A369JIL3_HYPMA</name>
<dbReference type="AlphaFoldDB" id="A0A369JIL3"/>
<feature type="region of interest" description="Disordered" evidence="1">
    <location>
        <begin position="1"/>
        <end position="21"/>
    </location>
</feature>
<feature type="compositionally biased region" description="Polar residues" evidence="1">
    <location>
        <begin position="46"/>
        <end position="56"/>
    </location>
</feature>
<evidence type="ECO:0000313" key="2">
    <source>
        <dbReference type="EMBL" id="RDB20407.1"/>
    </source>
</evidence>
<evidence type="ECO:0000256" key="1">
    <source>
        <dbReference type="SAM" id="MobiDB-lite"/>
    </source>
</evidence>
<sequence>MPPKAKTAGNTQVPSTPPTRRTLRSAAKAINNATFVNNADGDRTVNVASTIPNNNHEQPKKTMTYAEAVSRSPSPVNRAPGNKCPGHLEQ</sequence>
<organism evidence="2 3">
    <name type="scientific">Hypsizygus marmoreus</name>
    <name type="common">White beech mushroom</name>
    <name type="synonym">Agaricus marmoreus</name>
    <dbReference type="NCBI Taxonomy" id="39966"/>
    <lineage>
        <taxon>Eukaryota</taxon>
        <taxon>Fungi</taxon>
        <taxon>Dikarya</taxon>
        <taxon>Basidiomycota</taxon>
        <taxon>Agaricomycotina</taxon>
        <taxon>Agaricomycetes</taxon>
        <taxon>Agaricomycetidae</taxon>
        <taxon>Agaricales</taxon>
        <taxon>Tricholomatineae</taxon>
        <taxon>Lyophyllaceae</taxon>
        <taxon>Hypsizygus</taxon>
    </lineage>
</organism>
<evidence type="ECO:0000313" key="3">
    <source>
        <dbReference type="Proteomes" id="UP000076154"/>
    </source>
</evidence>
<reference evidence="2" key="1">
    <citation type="submission" date="2018-04" db="EMBL/GenBank/DDBJ databases">
        <title>Whole genome sequencing of Hypsizygus marmoreus.</title>
        <authorList>
            <person name="Choi I.-G."/>
            <person name="Min B."/>
            <person name="Kim J.-G."/>
            <person name="Kim S."/>
            <person name="Oh Y.-L."/>
            <person name="Kong W.-S."/>
            <person name="Park H."/>
            <person name="Jeong J."/>
            <person name="Song E.-S."/>
        </authorList>
    </citation>
    <scope>NUCLEOTIDE SEQUENCE [LARGE SCALE GENOMIC DNA]</scope>
    <source>
        <strain evidence="2">51987-8</strain>
    </source>
</reference>
<proteinExistence type="predicted"/>
<gene>
    <name evidence="2" type="ORF">Hypma_012499</name>
</gene>
<protein>
    <submittedName>
        <fullName evidence="2">Uncharacterized protein</fullName>
    </submittedName>
</protein>
<dbReference type="Proteomes" id="UP000076154">
    <property type="component" value="Unassembled WGS sequence"/>
</dbReference>